<evidence type="ECO:0000313" key="2">
    <source>
        <dbReference type="Proteomes" id="UP001163603"/>
    </source>
</evidence>
<reference evidence="2" key="1">
    <citation type="journal article" date="2023" name="G3 (Bethesda)">
        <title>Genome assembly and association tests identify interacting loci associated with vigor, precocity, and sex in interspecific pistachio rootstocks.</title>
        <authorList>
            <person name="Palmer W."/>
            <person name="Jacygrad E."/>
            <person name="Sagayaradj S."/>
            <person name="Cavanaugh K."/>
            <person name="Han R."/>
            <person name="Bertier L."/>
            <person name="Beede B."/>
            <person name="Kafkas S."/>
            <person name="Golino D."/>
            <person name="Preece J."/>
            <person name="Michelmore R."/>
        </authorList>
    </citation>
    <scope>NUCLEOTIDE SEQUENCE [LARGE SCALE GENOMIC DNA]</scope>
</reference>
<sequence>MIGNGSGLRITHTGSTSYYL</sequence>
<evidence type="ECO:0000313" key="1">
    <source>
        <dbReference type="EMBL" id="KAJ0016782.1"/>
    </source>
</evidence>
<dbReference type="EMBL" id="CM047747">
    <property type="protein sequence ID" value="KAJ0016782.1"/>
    <property type="molecule type" value="Genomic_DNA"/>
</dbReference>
<comment type="caution">
    <text evidence="1">The sequence shown here is derived from an EMBL/GenBank/DDBJ whole genome shotgun (WGS) entry which is preliminary data.</text>
</comment>
<protein>
    <submittedName>
        <fullName evidence="1">Uncharacterized protein</fullName>
    </submittedName>
</protein>
<dbReference type="Proteomes" id="UP001163603">
    <property type="component" value="Chromosome 12"/>
</dbReference>
<proteinExistence type="predicted"/>
<name>A0ACC0XFE9_9ROSI</name>
<accession>A0ACC0XFE9</accession>
<keyword evidence="2" id="KW-1185">Reference proteome</keyword>
<gene>
    <name evidence="1" type="ORF">Pint_10894</name>
</gene>
<organism evidence="1 2">
    <name type="scientific">Pistacia integerrima</name>
    <dbReference type="NCBI Taxonomy" id="434235"/>
    <lineage>
        <taxon>Eukaryota</taxon>
        <taxon>Viridiplantae</taxon>
        <taxon>Streptophyta</taxon>
        <taxon>Embryophyta</taxon>
        <taxon>Tracheophyta</taxon>
        <taxon>Spermatophyta</taxon>
        <taxon>Magnoliopsida</taxon>
        <taxon>eudicotyledons</taxon>
        <taxon>Gunneridae</taxon>
        <taxon>Pentapetalae</taxon>
        <taxon>rosids</taxon>
        <taxon>malvids</taxon>
        <taxon>Sapindales</taxon>
        <taxon>Anacardiaceae</taxon>
        <taxon>Pistacia</taxon>
    </lineage>
</organism>